<dbReference type="SUPFAM" id="SSF55144">
    <property type="entry name" value="LigT-like"/>
    <property type="match status" value="1"/>
</dbReference>
<evidence type="ECO:0008006" key="3">
    <source>
        <dbReference type="Google" id="ProtNLM"/>
    </source>
</evidence>
<dbReference type="Gene3D" id="3.90.1140.10">
    <property type="entry name" value="Cyclic phosphodiesterase"/>
    <property type="match status" value="1"/>
</dbReference>
<proteinExistence type="predicted"/>
<dbReference type="GeneID" id="54403161"/>
<feature type="non-terminal residue" evidence="1">
    <location>
        <position position="1"/>
    </location>
</feature>
<evidence type="ECO:0000313" key="1">
    <source>
        <dbReference type="EMBL" id="KAF2124757.1"/>
    </source>
</evidence>
<dbReference type="AlphaFoldDB" id="A0A6A6A1B7"/>
<reference evidence="1" key="1">
    <citation type="journal article" date="2020" name="Stud. Mycol.">
        <title>101 Dothideomycetes genomes: a test case for predicting lifestyles and emergence of pathogens.</title>
        <authorList>
            <person name="Haridas S."/>
            <person name="Albert R."/>
            <person name="Binder M."/>
            <person name="Bloem J."/>
            <person name="Labutti K."/>
            <person name="Salamov A."/>
            <person name="Andreopoulos B."/>
            <person name="Baker S."/>
            <person name="Barry K."/>
            <person name="Bills G."/>
            <person name="Bluhm B."/>
            <person name="Cannon C."/>
            <person name="Castanera R."/>
            <person name="Culley D."/>
            <person name="Daum C."/>
            <person name="Ezra D."/>
            <person name="Gonzalez J."/>
            <person name="Henrissat B."/>
            <person name="Kuo A."/>
            <person name="Liang C."/>
            <person name="Lipzen A."/>
            <person name="Lutzoni F."/>
            <person name="Magnuson J."/>
            <person name="Mondo S."/>
            <person name="Nolan M."/>
            <person name="Ohm R."/>
            <person name="Pangilinan J."/>
            <person name="Park H.-J."/>
            <person name="Ramirez L."/>
            <person name="Alfaro M."/>
            <person name="Sun H."/>
            <person name="Tritt A."/>
            <person name="Yoshinaga Y."/>
            <person name="Zwiers L.-H."/>
            <person name="Turgeon B."/>
            <person name="Goodwin S."/>
            <person name="Spatafora J."/>
            <person name="Crous P."/>
            <person name="Grigoriev I."/>
        </authorList>
    </citation>
    <scope>NUCLEOTIDE SEQUENCE</scope>
    <source>
        <strain evidence="1">CBS 119687</strain>
    </source>
</reference>
<dbReference type="Proteomes" id="UP000799771">
    <property type="component" value="Unassembled WGS sequence"/>
</dbReference>
<sequence>VTMARRLPVHLSHKSALALLPPSSITPPIEAVRRVHDKHFARWPPHLNLIYPFLASPSQTTEQGNESGPPRLKEEIRVRIEKVTKNIQPFHVSLNADPPGTFSRSKRSQTVWLGPSTQSVQQLHAALQTEFTDCDSDQRPFTPHLSVGQARSDKEVQVLSEEIKKSVFEYMIEHDKGALDWHVDTVYVIERKGFHDRFKVVGAIELGK</sequence>
<protein>
    <recommendedName>
        <fullName evidence="3">LigT-like protein</fullName>
    </recommendedName>
</protein>
<keyword evidence="2" id="KW-1185">Reference proteome</keyword>
<dbReference type="OrthoDB" id="10263155at2759"/>
<feature type="non-terminal residue" evidence="1">
    <location>
        <position position="208"/>
    </location>
</feature>
<dbReference type="InterPro" id="IPR009097">
    <property type="entry name" value="Cyclic_Pdiesterase"/>
</dbReference>
<dbReference type="PANTHER" id="PTHR37474:SF1">
    <property type="entry name" value="2'-5' RNA LIGASE FAMILY PROTEIN"/>
    <property type="match status" value="1"/>
</dbReference>
<gene>
    <name evidence="1" type="ORF">P153DRAFT_252649</name>
</gene>
<name>A0A6A6A1B7_9PLEO</name>
<dbReference type="EMBL" id="ML977518">
    <property type="protein sequence ID" value="KAF2124757.1"/>
    <property type="molecule type" value="Genomic_DNA"/>
</dbReference>
<dbReference type="PANTHER" id="PTHR37474">
    <property type="entry name" value="RNA LIGASE/CYCLIC NUCLEOTIDE PHOSPHODIESTERASE"/>
    <property type="match status" value="1"/>
</dbReference>
<evidence type="ECO:0000313" key="2">
    <source>
        <dbReference type="Proteomes" id="UP000799771"/>
    </source>
</evidence>
<accession>A0A6A6A1B7</accession>
<dbReference type="Pfam" id="PF13563">
    <property type="entry name" value="2_5_RNA_ligase2"/>
    <property type="match status" value="1"/>
</dbReference>
<organism evidence="1 2">
    <name type="scientific">Dothidotthia symphoricarpi CBS 119687</name>
    <dbReference type="NCBI Taxonomy" id="1392245"/>
    <lineage>
        <taxon>Eukaryota</taxon>
        <taxon>Fungi</taxon>
        <taxon>Dikarya</taxon>
        <taxon>Ascomycota</taxon>
        <taxon>Pezizomycotina</taxon>
        <taxon>Dothideomycetes</taxon>
        <taxon>Pleosporomycetidae</taxon>
        <taxon>Pleosporales</taxon>
        <taxon>Dothidotthiaceae</taxon>
        <taxon>Dothidotthia</taxon>
    </lineage>
</organism>
<dbReference type="RefSeq" id="XP_033519150.1">
    <property type="nucleotide sequence ID" value="XM_033662729.1"/>
</dbReference>